<evidence type="ECO:0000313" key="6">
    <source>
        <dbReference type="Proteomes" id="UP000051984"/>
    </source>
</evidence>
<name>A0A0R1ES72_LACZE</name>
<sequence length="348" mass="39930">MKYFDYESLNALVVTPAIVAKMNQIYELRGQQQDGLQKSRVALERLVNIAKVESTDASNRIEGVYTSDTRLRELVNKKTTPHNRSEAEISGYRDVLELIHEHYQDIPITSNSILGLHKQLFNYTESIWGGHYKDINNTIVNHYKDGSQGVRFTPPPAHMTPELVDSLCHAYNQAIHAGVLSPLLLTGAFVFDFVSIHPFRDGNGRMSRLLMLLTLYQNNFLVGKFVSIEQLIEHTKSAYYERLQQSSTDWMTNGNSYAPFLDYFLSIILQAYRDLNERINITQPQAKSAAELVLNALQRELRPLSKRDLLSLVPEYSQRSIERALLELQNKQQIEKIGRGRATRYRLV</sequence>
<dbReference type="SUPFAM" id="SSF140931">
    <property type="entry name" value="Fic-like"/>
    <property type="match status" value="1"/>
</dbReference>
<evidence type="ECO:0000259" key="4">
    <source>
        <dbReference type="PROSITE" id="PS51459"/>
    </source>
</evidence>
<evidence type="ECO:0000256" key="2">
    <source>
        <dbReference type="PIRSR" id="PIRSR640198-2"/>
    </source>
</evidence>
<comment type="caution">
    <text evidence="5">The sequence shown here is derived from an EMBL/GenBank/DDBJ whole genome shotgun (WGS) entry which is preliminary data.</text>
</comment>
<feature type="active site" evidence="1">
    <location>
        <position position="197"/>
    </location>
</feature>
<dbReference type="PANTHER" id="PTHR13504">
    <property type="entry name" value="FIDO DOMAIN-CONTAINING PROTEIN DDB_G0283145"/>
    <property type="match status" value="1"/>
</dbReference>
<keyword evidence="2" id="KW-0547">Nucleotide-binding</keyword>
<feature type="site" description="Important for autoinhibition of adenylyltransferase activity" evidence="3">
    <location>
        <position position="62"/>
    </location>
</feature>
<dbReference type="Pfam" id="PF02661">
    <property type="entry name" value="Fic"/>
    <property type="match status" value="1"/>
</dbReference>
<feature type="binding site" evidence="2">
    <location>
        <begin position="201"/>
        <end position="208"/>
    </location>
    <ligand>
        <name>ATP</name>
        <dbReference type="ChEBI" id="CHEBI:30616"/>
    </ligand>
</feature>
<protein>
    <submittedName>
        <fullName evidence="5">Filamentation induced by cAMP protein Fic</fullName>
    </submittedName>
</protein>
<dbReference type="PANTHER" id="PTHR13504:SF38">
    <property type="entry name" value="FIDO DOMAIN-CONTAINING PROTEIN"/>
    <property type="match status" value="1"/>
</dbReference>
<dbReference type="PROSITE" id="PS51459">
    <property type="entry name" value="FIDO"/>
    <property type="match status" value="1"/>
</dbReference>
<dbReference type="AlphaFoldDB" id="A0A0R1ES72"/>
<dbReference type="EMBL" id="AZCT01000011">
    <property type="protein sequence ID" value="KRK12015.1"/>
    <property type="molecule type" value="Genomic_DNA"/>
</dbReference>
<proteinExistence type="predicted"/>
<dbReference type="InterPro" id="IPR003812">
    <property type="entry name" value="Fido"/>
</dbReference>
<dbReference type="InterPro" id="IPR040198">
    <property type="entry name" value="Fido_containing"/>
</dbReference>
<evidence type="ECO:0000313" key="5">
    <source>
        <dbReference type="EMBL" id="KRK12015.1"/>
    </source>
</evidence>
<accession>A0A0R1ES72</accession>
<gene>
    <name evidence="5" type="ORF">FD51_GL000609</name>
</gene>
<dbReference type="GeneID" id="45549208"/>
<keyword evidence="2" id="KW-0067">ATP-binding</keyword>
<organism evidence="5 6">
    <name type="scientific">Lacticaseibacillus zeae DSM 20178 = KCTC 3804</name>
    <dbReference type="NCBI Taxonomy" id="1423816"/>
    <lineage>
        <taxon>Bacteria</taxon>
        <taxon>Bacillati</taxon>
        <taxon>Bacillota</taxon>
        <taxon>Bacilli</taxon>
        <taxon>Lactobacillales</taxon>
        <taxon>Lactobacillaceae</taxon>
        <taxon>Lacticaseibacillus</taxon>
    </lineage>
</organism>
<feature type="binding site" evidence="2">
    <location>
        <begin position="239"/>
        <end position="240"/>
    </location>
    <ligand>
        <name>ATP</name>
        <dbReference type="ChEBI" id="CHEBI:30616"/>
    </ligand>
</feature>
<dbReference type="GO" id="GO:0005524">
    <property type="term" value="F:ATP binding"/>
    <property type="evidence" value="ECO:0007669"/>
    <property type="project" value="UniProtKB-KW"/>
</dbReference>
<dbReference type="InterPro" id="IPR036597">
    <property type="entry name" value="Fido-like_dom_sf"/>
</dbReference>
<dbReference type="PATRIC" id="fig|1423816.3.peg.613"/>
<dbReference type="Gene3D" id="1.10.3290.10">
    <property type="entry name" value="Fido-like domain"/>
    <property type="match status" value="1"/>
</dbReference>
<evidence type="ECO:0000256" key="1">
    <source>
        <dbReference type="PIRSR" id="PIRSR640198-1"/>
    </source>
</evidence>
<feature type="domain" description="Fido" evidence="4">
    <location>
        <begin position="108"/>
        <end position="266"/>
    </location>
</feature>
<dbReference type="RefSeq" id="WP_010491801.1">
    <property type="nucleotide sequence ID" value="NZ_AZCT01000011.1"/>
</dbReference>
<reference evidence="5 6" key="1">
    <citation type="journal article" date="2015" name="Genome Announc.">
        <title>Expanding the biotechnology potential of lactobacilli through comparative genomics of 213 strains and associated genera.</title>
        <authorList>
            <person name="Sun Z."/>
            <person name="Harris H.M."/>
            <person name="McCann A."/>
            <person name="Guo C."/>
            <person name="Argimon S."/>
            <person name="Zhang W."/>
            <person name="Yang X."/>
            <person name="Jeffery I.B."/>
            <person name="Cooney J.C."/>
            <person name="Kagawa T.F."/>
            <person name="Liu W."/>
            <person name="Song Y."/>
            <person name="Salvetti E."/>
            <person name="Wrobel A."/>
            <person name="Rasinkangas P."/>
            <person name="Parkhill J."/>
            <person name="Rea M.C."/>
            <person name="O'Sullivan O."/>
            <person name="Ritari J."/>
            <person name="Douillard F.P."/>
            <person name="Paul Ross R."/>
            <person name="Yang R."/>
            <person name="Briner A.E."/>
            <person name="Felis G.E."/>
            <person name="de Vos W.M."/>
            <person name="Barrangou R."/>
            <person name="Klaenhammer T.R."/>
            <person name="Caufield P.W."/>
            <person name="Cui Y."/>
            <person name="Zhang H."/>
            <person name="O'Toole P.W."/>
        </authorList>
    </citation>
    <scope>NUCLEOTIDE SEQUENCE [LARGE SCALE GENOMIC DNA]</scope>
    <source>
        <strain evidence="5 6">DSM 20178</strain>
    </source>
</reference>
<dbReference type="Proteomes" id="UP000051984">
    <property type="component" value="Unassembled WGS sequence"/>
</dbReference>
<evidence type="ECO:0000256" key="3">
    <source>
        <dbReference type="PIRSR" id="PIRSR640198-3"/>
    </source>
</evidence>
<dbReference type="eggNOG" id="COG3177">
    <property type="taxonomic scope" value="Bacteria"/>
</dbReference>